<keyword evidence="4" id="KW-0472">Membrane</keyword>
<dbReference type="InterPro" id="IPR006703">
    <property type="entry name" value="G_AIG1"/>
</dbReference>
<evidence type="ECO:0000259" key="5">
    <source>
        <dbReference type="PROSITE" id="PS51720"/>
    </source>
</evidence>
<comment type="similarity">
    <text evidence="1">Belongs to the TRAFAC class TrmE-Era-EngA-EngB-Septin-like GTPase superfamily. AIG1/Toc34/Toc159-like paraseptin GTPase family. IAN subfamily.</text>
</comment>
<dbReference type="AlphaFoldDB" id="A0A6I9NEP3"/>
<dbReference type="Gene3D" id="3.40.50.300">
    <property type="entry name" value="P-loop containing nucleotide triphosphate hydrolases"/>
    <property type="match status" value="1"/>
</dbReference>
<dbReference type="CDD" id="cd01852">
    <property type="entry name" value="AIG1"/>
    <property type="match status" value="1"/>
</dbReference>
<proteinExistence type="inferred from homology"/>
<dbReference type="PANTHER" id="PTHR10903">
    <property type="entry name" value="GTPASE, IMAP FAMILY MEMBER-RELATED"/>
    <property type="match status" value="1"/>
</dbReference>
<feature type="transmembrane region" description="Helical" evidence="4">
    <location>
        <begin position="246"/>
        <end position="276"/>
    </location>
</feature>
<dbReference type="RefSeq" id="XP_010776174.1">
    <property type="nucleotide sequence ID" value="XM_010777872.1"/>
</dbReference>
<dbReference type="Proteomes" id="UP000504611">
    <property type="component" value="Unplaced"/>
</dbReference>
<evidence type="ECO:0000313" key="6">
    <source>
        <dbReference type="Proteomes" id="UP000504611"/>
    </source>
</evidence>
<keyword evidence="4" id="KW-1133">Transmembrane helix</keyword>
<keyword evidence="2" id="KW-0547">Nucleotide-binding</keyword>
<sequence length="359" mass="39378">MDESDRRIVILGKTGVGKSSLANTIFGEELFKAISSAKSGTSKCQAETRSVNGRSITLIDTPGFFDTDKSEEELKSEIIRCIIECAPGPHAFLIVFKVEKYTVQEEAVIKKISQFFSEEVFKYATVLFTHGDQLEEGQTIEDFVQQNQLARDLLKKCGGRCHVIDNKYWKNNQQDEYRSNQFQVKELLKTIDEMVEANEGSCYTNEMLQAVEEQIQQEEKLIRQSSGNMSKEEVRKQAKDGQFNKLMIKLAGITTGVLLGALFGTVTMVAEVLLVLKERLTAKGAAEVVGGAAVVGAMAAVFIAVGAVKGGVAGYHAAEGADTAWEAAQRAAEAVKDQALAPWEELLSKNKNPHSKKGN</sequence>
<dbReference type="PROSITE" id="PS51720">
    <property type="entry name" value="G_AIG1"/>
    <property type="match status" value="1"/>
</dbReference>
<dbReference type="RefSeq" id="XP_010776176.1">
    <property type="nucleotide sequence ID" value="XM_010777874.1"/>
</dbReference>
<dbReference type="GeneID" id="104951236"/>
<organism evidence="6 7">
    <name type="scientific">Notothenia coriiceps</name>
    <name type="common">black rockcod</name>
    <dbReference type="NCBI Taxonomy" id="8208"/>
    <lineage>
        <taxon>Eukaryota</taxon>
        <taxon>Metazoa</taxon>
        <taxon>Chordata</taxon>
        <taxon>Craniata</taxon>
        <taxon>Vertebrata</taxon>
        <taxon>Euteleostomi</taxon>
        <taxon>Actinopterygii</taxon>
        <taxon>Neopterygii</taxon>
        <taxon>Teleostei</taxon>
        <taxon>Neoteleostei</taxon>
        <taxon>Acanthomorphata</taxon>
        <taxon>Eupercaria</taxon>
        <taxon>Perciformes</taxon>
        <taxon>Notothenioidei</taxon>
        <taxon>Nototheniidae</taxon>
        <taxon>Notothenia</taxon>
    </lineage>
</organism>
<evidence type="ECO:0000313" key="7">
    <source>
        <dbReference type="RefSeq" id="XP_010776174.1"/>
    </source>
</evidence>
<dbReference type="InterPro" id="IPR045058">
    <property type="entry name" value="GIMA/IAN/Toc"/>
</dbReference>
<gene>
    <name evidence="7 8" type="primary">LOC104951236</name>
</gene>
<evidence type="ECO:0000256" key="4">
    <source>
        <dbReference type="SAM" id="Phobius"/>
    </source>
</evidence>
<name>A0A6I9NEP3_9TELE</name>
<dbReference type="GO" id="GO:0005525">
    <property type="term" value="F:GTP binding"/>
    <property type="evidence" value="ECO:0007669"/>
    <property type="project" value="UniProtKB-KW"/>
</dbReference>
<dbReference type="InterPro" id="IPR027417">
    <property type="entry name" value="P-loop_NTPase"/>
</dbReference>
<feature type="domain" description="AIG1-type G" evidence="5">
    <location>
        <begin position="3"/>
        <end position="212"/>
    </location>
</feature>
<evidence type="ECO:0000313" key="8">
    <source>
        <dbReference type="RefSeq" id="XP_010776176.1"/>
    </source>
</evidence>
<dbReference type="FunFam" id="3.40.50.300:FF:000366">
    <property type="entry name" value="GTPase, IMAP family member 2"/>
    <property type="match status" value="1"/>
</dbReference>
<protein>
    <submittedName>
        <fullName evidence="7">GTPase IMAP family member 7-like isoform X1</fullName>
    </submittedName>
    <submittedName>
        <fullName evidence="8">GTPase IMAP family member 7-like isoform X2</fullName>
    </submittedName>
</protein>
<evidence type="ECO:0000256" key="2">
    <source>
        <dbReference type="ARBA" id="ARBA00022741"/>
    </source>
</evidence>
<keyword evidence="3" id="KW-0342">GTP-binding</keyword>
<evidence type="ECO:0000256" key="1">
    <source>
        <dbReference type="ARBA" id="ARBA00008535"/>
    </source>
</evidence>
<dbReference type="SUPFAM" id="SSF52540">
    <property type="entry name" value="P-loop containing nucleoside triphosphate hydrolases"/>
    <property type="match status" value="1"/>
</dbReference>
<reference evidence="7 8" key="1">
    <citation type="submission" date="2025-04" db="UniProtKB">
        <authorList>
            <consortium name="RefSeq"/>
        </authorList>
    </citation>
    <scope>IDENTIFICATION</scope>
    <source>
        <tissue evidence="7 8">Muscle</tissue>
    </source>
</reference>
<dbReference type="PANTHER" id="PTHR10903:SF62">
    <property type="entry name" value="GTPASE IMAP FAMILY MEMBER 4-LIKE-RELATED"/>
    <property type="match status" value="1"/>
</dbReference>
<feature type="transmembrane region" description="Helical" evidence="4">
    <location>
        <begin position="288"/>
        <end position="308"/>
    </location>
</feature>
<keyword evidence="4" id="KW-0812">Transmembrane</keyword>
<keyword evidence="6" id="KW-1185">Reference proteome</keyword>
<dbReference type="OrthoDB" id="425923at2759"/>
<evidence type="ECO:0000256" key="3">
    <source>
        <dbReference type="ARBA" id="ARBA00023134"/>
    </source>
</evidence>
<dbReference type="Pfam" id="PF04548">
    <property type="entry name" value="AIG1"/>
    <property type="match status" value="1"/>
</dbReference>
<dbReference type="KEGG" id="ncc:104951236"/>
<accession>A0A6I9NEP3</accession>